<dbReference type="GO" id="GO:0000407">
    <property type="term" value="C:phagophore assembly site"/>
    <property type="evidence" value="ECO:0007669"/>
    <property type="project" value="TreeGrafter"/>
</dbReference>
<dbReference type="AlphaFoldDB" id="A0A7S1EDW1"/>
<reference evidence="4" key="1">
    <citation type="submission" date="2021-01" db="EMBL/GenBank/DDBJ databases">
        <authorList>
            <person name="Corre E."/>
            <person name="Pelletier E."/>
            <person name="Niang G."/>
            <person name="Scheremetjew M."/>
            <person name="Finn R."/>
            <person name="Kale V."/>
            <person name="Holt S."/>
            <person name="Cochrane G."/>
            <person name="Meng A."/>
            <person name="Brown T."/>
            <person name="Cohen L."/>
        </authorList>
    </citation>
    <scope>NUCLEOTIDE SEQUENCE</scope>
    <source>
        <strain evidence="4">CCMP644</strain>
    </source>
</reference>
<name>A0A7S1EDW1_HEMAN</name>
<comment type="similarity">
    <text evidence="1">Belongs to the ATG101 family.</text>
</comment>
<dbReference type="GO" id="GO:0000045">
    <property type="term" value="P:autophagosome assembly"/>
    <property type="evidence" value="ECO:0007669"/>
    <property type="project" value="TreeGrafter"/>
</dbReference>
<sequence>MLFHHILFHRALGGEVVAKECVLLDDLFYVQCDDAKIKNTVTVSAANAAAALEKQMNKTGGAGKVSLTFFETVSGGIWGERKVPWEEWVLHVRARTKPAFGQQEEMLRRKELEGRLKTLMWQVRRRLSCPCVLGPSELRCLGGCPPLPHCAALPGLRSHPAADGVCTLQIHGIVNLRRSHLPKVNISSSGGSPLCFPFEIKDPSAKQGVLDLLGRAVSSGPKVQVPL</sequence>
<evidence type="ECO:0000256" key="2">
    <source>
        <dbReference type="ARBA" id="ARBA00018874"/>
    </source>
</evidence>
<dbReference type="PANTHER" id="PTHR13292:SF0">
    <property type="entry name" value="AUTOPHAGY-RELATED PROTEIN 101"/>
    <property type="match status" value="1"/>
</dbReference>
<organism evidence="4">
    <name type="scientific">Hemiselmis andersenii</name>
    <name type="common">Cryptophyte alga</name>
    <dbReference type="NCBI Taxonomy" id="464988"/>
    <lineage>
        <taxon>Eukaryota</taxon>
        <taxon>Cryptophyceae</taxon>
        <taxon>Cryptomonadales</taxon>
        <taxon>Hemiselmidaceae</taxon>
        <taxon>Hemiselmis</taxon>
    </lineage>
</organism>
<evidence type="ECO:0000256" key="1">
    <source>
        <dbReference type="ARBA" id="ARBA00007130"/>
    </source>
</evidence>
<evidence type="ECO:0000256" key="3">
    <source>
        <dbReference type="ARBA" id="ARBA00023006"/>
    </source>
</evidence>
<dbReference type="EMBL" id="HBFX01035835">
    <property type="protein sequence ID" value="CAD8970625.1"/>
    <property type="molecule type" value="Transcribed_RNA"/>
</dbReference>
<gene>
    <name evidence="4" type="ORF">HAND00432_LOCUS21624</name>
</gene>
<dbReference type="Pfam" id="PF07855">
    <property type="entry name" value="ATG101"/>
    <property type="match status" value="1"/>
</dbReference>
<dbReference type="GO" id="GO:0019901">
    <property type="term" value="F:protein kinase binding"/>
    <property type="evidence" value="ECO:0007669"/>
    <property type="project" value="TreeGrafter"/>
</dbReference>
<dbReference type="InterPro" id="IPR012445">
    <property type="entry name" value="ATG101"/>
</dbReference>
<protein>
    <recommendedName>
        <fullName evidence="2">Autophagy-related protein 101</fullName>
    </recommendedName>
</protein>
<accession>A0A7S1EDW1</accession>
<evidence type="ECO:0000313" key="4">
    <source>
        <dbReference type="EMBL" id="CAD8970625.1"/>
    </source>
</evidence>
<keyword evidence="3" id="KW-0072">Autophagy</keyword>
<dbReference type="GO" id="GO:1990316">
    <property type="term" value="C:Atg1/ULK1 kinase complex"/>
    <property type="evidence" value="ECO:0007669"/>
    <property type="project" value="TreeGrafter"/>
</dbReference>
<dbReference type="PANTHER" id="PTHR13292">
    <property type="entry name" value="AUTOPHAGY-RELATED PROTEIN 101"/>
    <property type="match status" value="1"/>
</dbReference>
<proteinExistence type="inferred from homology"/>